<sequence length="244" mass="29378">MLYYIAKTILFQICIIYFFFQSPKESDVKDIFIKILHNYNELKYFDKIKDTVIMKCEDPILKSVAFLFIEKYGRALEDYKNNEEYEQFICKYLEDWVRYMKYFYTLGGTCEYKKKLWIKYIHDPWRNIEQSFGVNLSCDFNTDKFSGSFESELFNYNCNDHITIPPIIPVSVGFSLFGIALICIFLSKFTPVVSWIHSHREIKKKTLQNINNDDKQEFSENFLWNSDDHTEHNINHLSYHPRRN</sequence>
<feature type="transmembrane region" description="Helical" evidence="1">
    <location>
        <begin position="172"/>
        <end position="196"/>
    </location>
</feature>
<dbReference type="EMBL" id="FLRI01000207">
    <property type="protein sequence ID" value="SBT83778.1"/>
    <property type="molecule type" value="Genomic_DNA"/>
</dbReference>
<keyword evidence="1" id="KW-0812">Transmembrane</keyword>
<reference evidence="2 3" key="1">
    <citation type="submission" date="2016-06" db="EMBL/GenBank/DDBJ databases">
        <authorList>
            <consortium name="Pathogen Informatics"/>
        </authorList>
    </citation>
    <scope>NUCLEOTIDE SEQUENCE [LARGE SCALE GENOMIC DNA]</scope>
    <source>
        <strain evidence="2">PocGH01</strain>
    </source>
</reference>
<proteinExistence type="predicted"/>
<organism evidence="2 3">
    <name type="scientific">Plasmodium ovale</name>
    <name type="common">malaria parasite P. ovale</name>
    <dbReference type="NCBI Taxonomy" id="36330"/>
    <lineage>
        <taxon>Eukaryota</taxon>
        <taxon>Sar</taxon>
        <taxon>Alveolata</taxon>
        <taxon>Apicomplexa</taxon>
        <taxon>Aconoidasida</taxon>
        <taxon>Haemosporida</taxon>
        <taxon>Plasmodiidae</taxon>
        <taxon>Plasmodium</taxon>
        <taxon>Plasmodium (Plasmodium)</taxon>
    </lineage>
</organism>
<keyword evidence="1" id="KW-1133">Transmembrane helix</keyword>
<gene>
    <name evidence="2" type="primary">PocGH01_00148200</name>
    <name evidence="2" type="ORF">POCGH01_00148200</name>
</gene>
<protein>
    <submittedName>
        <fullName evidence="2">PIR protein</fullName>
    </submittedName>
</protein>
<dbReference type="VEuPathDB" id="PlasmoDB:PocGH01_00148200"/>
<keyword evidence="1" id="KW-0472">Membrane</keyword>
<accession>A0A1D3JDS0</accession>
<dbReference type="Proteomes" id="UP000242942">
    <property type="component" value="Unassembled WGS sequence"/>
</dbReference>
<evidence type="ECO:0000313" key="2">
    <source>
        <dbReference type="EMBL" id="SBT83778.1"/>
    </source>
</evidence>
<name>A0A1D3JDS0_PLAOA</name>
<evidence type="ECO:0000256" key="1">
    <source>
        <dbReference type="SAM" id="Phobius"/>
    </source>
</evidence>
<dbReference type="AlphaFoldDB" id="A0A1D3JDS0"/>
<dbReference type="VEuPathDB" id="PlasmoDB:POWCR01_000144800"/>
<keyword evidence="3" id="KW-1185">Reference proteome</keyword>
<evidence type="ECO:0000313" key="3">
    <source>
        <dbReference type="Proteomes" id="UP000242942"/>
    </source>
</evidence>